<dbReference type="Proteomes" id="UP000272560">
    <property type="component" value="Unassembled WGS sequence"/>
</dbReference>
<dbReference type="EMBL" id="QZVT01000018">
    <property type="protein sequence ID" value="RJT74881.1"/>
    <property type="molecule type" value="Genomic_DNA"/>
</dbReference>
<dbReference type="RefSeq" id="WP_120150775.1">
    <property type="nucleotide sequence ID" value="NZ_QZVT01000018.1"/>
</dbReference>
<dbReference type="AlphaFoldDB" id="A0A3A5LWT1"/>
<sequence length="60" mass="6055">MSTTAMGLLAGLVLGWAAAFGGFGEFLTVAVFGALGLLVARVIDGKIDLGALTGRSSTRR</sequence>
<evidence type="ECO:0000313" key="1">
    <source>
        <dbReference type="EMBL" id="RJT74881.1"/>
    </source>
</evidence>
<reference evidence="1 2" key="1">
    <citation type="submission" date="2018-09" db="EMBL/GenBank/DDBJ databases">
        <title>Novel species of Arthrobacter.</title>
        <authorList>
            <person name="Liu Q."/>
            <person name="Xin Y.-H."/>
        </authorList>
    </citation>
    <scope>NUCLEOTIDE SEQUENCE [LARGE SCALE GENOMIC DNA]</scope>
    <source>
        <strain evidence="1 2">Hz2</strain>
    </source>
</reference>
<organism evidence="1 2">
    <name type="scientific">Arthrobacter cheniae</name>
    <dbReference type="NCBI Taxonomy" id="1258888"/>
    <lineage>
        <taxon>Bacteria</taxon>
        <taxon>Bacillati</taxon>
        <taxon>Actinomycetota</taxon>
        <taxon>Actinomycetes</taxon>
        <taxon>Micrococcales</taxon>
        <taxon>Micrococcaceae</taxon>
        <taxon>Arthrobacter</taxon>
    </lineage>
</organism>
<name>A0A3A5LWT1_9MICC</name>
<proteinExistence type="predicted"/>
<gene>
    <name evidence="1" type="ORF">D6T63_18350</name>
</gene>
<comment type="caution">
    <text evidence="1">The sequence shown here is derived from an EMBL/GenBank/DDBJ whole genome shotgun (WGS) entry which is preliminary data.</text>
</comment>
<accession>A0A3A5LWT1</accession>
<evidence type="ECO:0000313" key="2">
    <source>
        <dbReference type="Proteomes" id="UP000272560"/>
    </source>
</evidence>
<keyword evidence="2" id="KW-1185">Reference proteome</keyword>
<protein>
    <recommendedName>
        <fullName evidence="3">DUF2273 domain-containing protein</fullName>
    </recommendedName>
</protein>
<evidence type="ECO:0008006" key="3">
    <source>
        <dbReference type="Google" id="ProtNLM"/>
    </source>
</evidence>
<dbReference type="OrthoDB" id="4570571at2"/>